<feature type="non-terminal residue" evidence="1">
    <location>
        <position position="27"/>
    </location>
</feature>
<name>A0A6X9B1F6_SALET</name>
<dbReference type="EMBL" id="DAAGBS010000041">
    <property type="protein sequence ID" value="HAB2402012.1"/>
    <property type="molecule type" value="Genomic_DNA"/>
</dbReference>
<organism evidence="1">
    <name type="scientific">Salmonella enterica subsp. enterica serovar Mbandaka</name>
    <dbReference type="NCBI Taxonomy" id="192954"/>
    <lineage>
        <taxon>Bacteria</taxon>
        <taxon>Pseudomonadati</taxon>
        <taxon>Pseudomonadota</taxon>
        <taxon>Gammaproteobacteria</taxon>
        <taxon>Enterobacterales</taxon>
        <taxon>Enterobacteriaceae</taxon>
        <taxon>Salmonella</taxon>
    </lineage>
</organism>
<reference evidence="1" key="2">
    <citation type="submission" date="2019-10" db="EMBL/GenBank/DDBJ databases">
        <authorList>
            <consortium name="NCBI Pathogen Detection Project"/>
        </authorList>
    </citation>
    <scope>NUCLEOTIDE SEQUENCE</scope>
    <source>
        <strain evidence="1">Salmonella enterica</strain>
    </source>
</reference>
<reference evidence="1" key="1">
    <citation type="journal article" date="2018" name="Genome Biol.">
        <title>SKESA: strategic k-mer extension for scrupulous assemblies.</title>
        <authorList>
            <person name="Souvorov A."/>
            <person name="Agarwala R."/>
            <person name="Lipman D.J."/>
        </authorList>
    </citation>
    <scope>NUCLEOTIDE SEQUENCE</scope>
    <source>
        <strain evidence="1">Salmonella enterica</strain>
    </source>
</reference>
<dbReference type="AlphaFoldDB" id="A0A6X9B1F6"/>
<sequence>MNISKKIVISFFLLSLFGQTSIAATEI</sequence>
<proteinExistence type="predicted"/>
<protein>
    <submittedName>
        <fullName evidence="1">DUF1471 domain-containing protein</fullName>
    </submittedName>
</protein>
<comment type="caution">
    <text evidence="1">The sequence shown here is derived from an EMBL/GenBank/DDBJ whole genome shotgun (WGS) entry which is preliminary data.</text>
</comment>
<gene>
    <name evidence="1" type="ORF">GB242_13625</name>
</gene>
<accession>A0A6X9B1F6</accession>
<evidence type="ECO:0000313" key="1">
    <source>
        <dbReference type="EMBL" id="HAB2402012.1"/>
    </source>
</evidence>